<evidence type="ECO:0000313" key="4">
    <source>
        <dbReference type="EMBL" id="OUK05519.1"/>
    </source>
</evidence>
<feature type="transmembrane region" description="Helical" evidence="1">
    <location>
        <begin position="47"/>
        <end position="68"/>
    </location>
</feature>
<reference evidence="4" key="1">
    <citation type="submission" date="2017-02" db="EMBL/GenBank/DDBJ databases">
        <authorList>
            <person name="Peterson S.W."/>
        </authorList>
    </citation>
    <scope>NUCLEOTIDE SEQUENCE [LARGE SCALE GENOMIC DNA]</scope>
    <source>
        <strain evidence="4">159469</strain>
    </source>
</reference>
<evidence type="ECO:0000313" key="6">
    <source>
        <dbReference type="Proteomes" id="UP001456368"/>
    </source>
</evidence>
<dbReference type="RefSeq" id="WP_019292060.1">
    <property type="nucleotide sequence ID" value="NZ_CAKOCU010000001.1"/>
</dbReference>
<proteinExistence type="predicted"/>
<reference evidence="2" key="2">
    <citation type="submission" date="2023-03" db="EMBL/GenBank/DDBJ databases">
        <authorList>
            <person name="Shen W."/>
            <person name="Cai J."/>
        </authorList>
    </citation>
    <scope>NUCLEOTIDE SEQUENCE</scope>
    <source>
        <strain evidence="2">P86-2</strain>
        <strain evidence="3">Y3</strain>
    </source>
</reference>
<dbReference type="Proteomes" id="UP001456368">
    <property type="component" value="Chromosome"/>
</dbReference>
<organism evidence="4">
    <name type="scientific">Lactococcus petauri</name>
    <dbReference type="NCBI Taxonomy" id="1940789"/>
    <lineage>
        <taxon>Bacteria</taxon>
        <taxon>Bacillati</taxon>
        <taxon>Bacillota</taxon>
        <taxon>Bacilli</taxon>
        <taxon>Lactobacillales</taxon>
        <taxon>Streptococcaceae</taxon>
        <taxon>Lactococcus</taxon>
    </lineage>
</organism>
<dbReference type="EMBL" id="CP141698">
    <property type="protein sequence ID" value="WYC67546.1"/>
    <property type="molecule type" value="Genomic_DNA"/>
</dbReference>
<evidence type="ECO:0000313" key="3">
    <source>
        <dbReference type="EMBL" id="MDT2665791.1"/>
    </source>
</evidence>
<dbReference type="EMBL" id="JARPXR010000001">
    <property type="protein sequence ID" value="MDT2582657.1"/>
    <property type="molecule type" value="Genomic_DNA"/>
</dbReference>
<dbReference type="GeneID" id="75143231"/>
<dbReference type="Proteomes" id="UP001262817">
    <property type="component" value="Unassembled WGS sequence"/>
</dbReference>
<evidence type="ECO:0000313" key="2">
    <source>
        <dbReference type="EMBL" id="MDT2582657.1"/>
    </source>
</evidence>
<evidence type="ECO:0000256" key="1">
    <source>
        <dbReference type="SAM" id="Phobius"/>
    </source>
</evidence>
<gene>
    <name evidence="4" type="ORF">BZZ03_02030</name>
    <name evidence="2" type="ORF">P7D17_00795</name>
    <name evidence="3" type="ORF">P7D34_00910</name>
    <name evidence="5" type="ORF">VNN45_01320</name>
</gene>
<dbReference type="Proteomes" id="UP000194606">
    <property type="component" value="Unassembled WGS sequence"/>
</dbReference>
<dbReference type="EMBL" id="MUIZ01000001">
    <property type="protein sequence ID" value="OUK05519.1"/>
    <property type="molecule type" value="Genomic_DNA"/>
</dbReference>
<keyword evidence="1" id="KW-0472">Membrane</keyword>
<keyword evidence="1" id="KW-0812">Transmembrane</keyword>
<accession>A0A252CGP6</accession>
<keyword evidence="1" id="KW-1133">Transmembrane helix</keyword>
<feature type="transmembrane region" description="Helical" evidence="1">
    <location>
        <begin position="6"/>
        <end position="26"/>
    </location>
</feature>
<dbReference type="Proteomes" id="UP001257962">
    <property type="component" value="Unassembled WGS sequence"/>
</dbReference>
<protein>
    <submittedName>
        <fullName evidence="4">Uncharacterized protein</fullName>
    </submittedName>
</protein>
<sequence length="72" mass="8306">MEKIPYYLLVLGGSLTVLTFCAWYVWGIIQFVQRKIKNCKDIKLLQSLTLSLHILSLLIIVGLGYYGFTTFF</sequence>
<evidence type="ECO:0000313" key="5">
    <source>
        <dbReference type="EMBL" id="WYC67546.1"/>
    </source>
</evidence>
<reference evidence="5 6" key="3">
    <citation type="submission" date="2023-12" db="EMBL/GenBank/DDBJ databases">
        <title>Redefining Piscine Lactococcosis.</title>
        <authorList>
            <person name="Heckman T.I."/>
            <person name="Yazdi Z."/>
            <person name="Older C.E."/>
            <person name="Griffin M.J."/>
            <person name="Waldbieser G.C."/>
            <person name="Chow A.M."/>
            <person name="Medina Silva I."/>
            <person name="Anenson K.M."/>
            <person name="Garcia J.C."/>
            <person name="LaFrentz B.R."/>
            <person name="Slavic D."/>
            <person name="Toohey-Kurth K.L."/>
            <person name="Yant P."/>
            <person name="Fritz H.M."/>
            <person name="Henderson E."/>
            <person name="McDowall R."/>
            <person name="Cai H."/>
            <person name="Adikson M."/>
            <person name="Soto E."/>
        </authorList>
    </citation>
    <scope>NUCLEOTIDE SEQUENCE [LARGE SCALE GENOMIC DNA]</scope>
    <source>
        <strain evidence="5 6">R21-91A</strain>
    </source>
</reference>
<keyword evidence="6" id="KW-1185">Reference proteome</keyword>
<dbReference type="AlphaFoldDB" id="A0A252CGP6"/>
<name>A0A252CGP6_9LACT</name>
<dbReference type="EMBL" id="JARPYC010000001">
    <property type="protein sequence ID" value="MDT2665791.1"/>
    <property type="molecule type" value="Genomic_DNA"/>
</dbReference>